<dbReference type="PANTHER" id="PTHR31391:SF153">
    <property type="entry name" value="TF-B3 DOMAIN-CONTAINING PROTEIN"/>
    <property type="match status" value="1"/>
</dbReference>
<keyword evidence="3" id="KW-0863">Zinc-finger</keyword>
<evidence type="ECO:0000256" key="3">
    <source>
        <dbReference type="ARBA" id="ARBA00022771"/>
    </source>
</evidence>
<dbReference type="InterPro" id="IPR044837">
    <property type="entry name" value="REM16-like"/>
</dbReference>
<evidence type="ECO:0000313" key="12">
    <source>
        <dbReference type="Proteomes" id="UP001497457"/>
    </source>
</evidence>
<feature type="domain" description="TF-B3" evidence="10">
    <location>
        <begin position="610"/>
        <end position="706"/>
    </location>
</feature>
<feature type="compositionally biased region" description="Polar residues" evidence="9">
    <location>
        <begin position="258"/>
        <end position="267"/>
    </location>
</feature>
<accession>A0ABC8X486</accession>
<dbReference type="Proteomes" id="UP001497457">
    <property type="component" value="Chromosome 13rd"/>
</dbReference>
<keyword evidence="6" id="KW-0238">DNA-binding</keyword>
<evidence type="ECO:0000259" key="10">
    <source>
        <dbReference type="PROSITE" id="PS50863"/>
    </source>
</evidence>
<dbReference type="SUPFAM" id="SSF57903">
    <property type="entry name" value="FYVE/PHD zinc finger"/>
    <property type="match status" value="1"/>
</dbReference>
<dbReference type="PROSITE" id="PS50863">
    <property type="entry name" value="B3"/>
    <property type="match status" value="2"/>
</dbReference>
<dbReference type="Gene3D" id="3.30.40.10">
    <property type="entry name" value="Zinc/RING finger domain, C3HC4 (zinc finger)"/>
    <property type="match status" value="1"/>
</dbReference>
<feature type="compositionally biased region" description="Basic and acidic residues" evidence="9">
    <location>
        <begin position="551"/>
        <end position="562"/>
    </location>
</feature>
<evidence type="ECO:0000256" key="6">
    <source>
        <dbReference type="ARBA" id="ARBA00023125"/>
    </source>
</evidence>
<dbReference type="PANTHER" id="PTHR31391">
    <property type="entry name" value="B3 DOMAIN-CONTAINING PROTEIN OS11G0197600-RELATED"/>
    <property type="match status" value="1"/>
</dbReference>
<proteinExistence type="predicted"/>
<feature type="region of interest" description="Disordered" evidence="9">
    <location>
        <begin position="327"/>
        <end position="377"/>
    </location>
</feature>
<protein>
    <recommendedName>
        <fullName evidence="10">TF-B3 domain-containing protein</fullName>
    </recommendedName>
</protein>
<keyword evidence="7" id="KW-0804">Transcription</keyword>
<organism evidence="11 12">
    <name type="scientific">Urochloa decumbens</name>
    <dbReference type="NCBI Taxonomy" id="240449"/>
    <lineage>
        <taxon>Eukaryota</taxon>
        <taxon>Viridiplantae</taxon>
        <taxon>Streptophyta</taxon>
        <taxon>Embryophyta</taxon>
        <taxon>Tracheophyta</taxon>
        <taxon>Spermatophyta</taxon>
        <taxon>Magnoliopsida</taxon>
        <taxon>Liliopsida</taxon>
        <taxon>Poales</taxon>
        <taxon>Poaceae</taxon>
        <taxon>PACMAD clade</taxon>
        <taxon>Panicoideae</taxon>
        <taxon>Panicodae</taxon>
        <taxon>Paniceae</taxon>
        <taxon>Melinidinae</taxon>
        <taxon>Urochloa</taxon>
    </lineage>
</organism>
<dbReference type="AlphaFoldDB" id="A0ABC8X486"/>
<evidence type="ECO:0000256" key="8">
    <source>
        <dbReference type="ARBA" id="ARBA00023242"/>
    </source>
</evidence>
<dbReference type="GO" id="GO:0003677">
    <property type="term" value="F:DNA binding"/>
    <property type="evidence" value="ECO:0007669"/>
    <property type="project" value="UniProtKB-KW"/>
</dbReference>
<reference evidence="11 12" key="2">
    <citation type="submission" date="2024-10" db="EMBL/GenBank/DDBJ databases">
        <authorList>
            <person name="Ryan C."/>
        </authorList>
    </citation>
    <scope>NUCLEOTIDE SEQUENCE [LARGE SCALE GENOMIC DNA]</scope>
</reference>
<dbReference type="SMART" id="SM01019">
    <property type="entry name" value="B3"/>
    <property type="match status" value="2"/>
</dbReference>
<comment type="subcellular location">
    <subcellularLocation>
        <location evidence="1">Nucleus</location>
    </subcellularLocation>
</comment>
<dbReference type="EMBL" id="OZ075123">
    <property type="protein sequence ID" value="CAL4917943.1"/>
    <property type="molecule type" value="Genomic_DNA"/>
</dbReference>
<dbReference type="InterPro" id="IPR003340">
    <property type="entry name" value="B3_DNA-bd"/>
</dbReference>
<dbReference type="InterPro" id="IPR013083">
    <property type="entry name" value="Znf_RING/FYVE/PHD"/>
</dbReference>
<keyword evidence="2" id="KW-0479">Metal-binding</keyword>
<keyword evidence="5" id="KW-0805">Transcription regulation</keyword>
<dbReference type="Pfam" id="PF02362">
    <property type="entry name" value="B3"/>
    <property type="match status" value="2"/>
</dbReference>
<sequence length="708" mass="79021">MNIVCEVCGDIGFRHLLLCCGDCKCSATHQYCLEKIVFDASLIKWFCNDCLQRRGEVACIRSLEKVPSEILPSNAHFGSIVHQSITKRVESARDAGLWRNRKSKSFVTKYASLNKSYSPQKKRSKDKTNMRSMGNCTNGGGRIVKIAAHTSAKASYSYEIIRTESVKSNNGKNQQVDHENPATLNINQPSPLIVNCLGTSGDTDQSHLLETMEELACKSNKNTKGLVMDRENVVLGSNKLGSSCYTAVLGNSVLKKSGGNSNNTKDSGANHDSMAANVPQPSSLQNDAVDRVMPYSLNDGCEEVFSCSGIKNIPSVRERSVDSIDISSIPEHDITEAPESSERFTDYHKGSSCRRRNKLKMATSSSSSSSEESGEYIPSESVSLASDDLQSSLRADYVLSYRTYLSEAQKKRVMALIQETQPEFTVYIATMRKTNVQPPGPYLGITKEYALAHCPDQSTTVTLEMPGRNKKWHPKFYKKDESRKNFLMGQWLDFVRDNHVQEGDIVLLLPTKGGDRSTFTVYLLHETAIHSSTKMASEVHIEEEPATGEHVSQESDTHDIPHESLQSEDSSSPFLPEYFVPCKSPLSKSQKRVVEKRVRAIRSEVPLCVAVMKNNNVGVAQRWMLELGSRYASVYLPTKGQTLVLQCGGKTWETKMMFHNGRRWFINGGWPNFARGNGLRVGDICLFELKKEEKQLTMGVHIIRKELF</sequence>
<evidence type="ECO:0000256" key="1">
    <source>
        <dbReference type="ARBA" id="ARBA00004123"/>
    </source>
</evidence>
<keyword evidence="8" id="KW-0539">Nucleus</keyword>
<dbReference type="GO" id="GO:0005634">
    <property type="term" value="C:nucleus"/>
    <property type="evidence" value="ECO:0007669"/>
    <property type="project" value="UniProtKB-SubCell"/>
</dbReference>
<dbReference type="SUPFAM" id="SSF101936">
    <property type="entry name" value="DNA-binding pseudobarrel domain"/>
    <property type="match status" value="2"/>
</dbReference>
<feature type="compositionally biased region" description="Basic and acidic residues" evidence="9">
    <location>
        <begin position="330"/>
        <end position="349"/>
    </location>
</feature>
<dbReference type="InterPro" id="IPR011011">
    <property type="entry name" value="Znf_FYVE_PHD"/>
</dbReference>
<dbReference type="InterPro" id="IPR019786">
    <property type="entry name" value="Zinc_finger_PHD-type_CS"/>
</dbReference>
<evidence type="ECO:0000256" key="7">
    <source>
        <dbReference type="ARBA" id="ARBA00023163"/>
    </source>
</evidence>
<dbReference type="Gene3D" id="2.40.330.10">
    <property type="entry name" value="DNA-binding pseudobarrel domain"/>
    <property type="match status" value="2"/>
</dbReference>
<evidence type="ECO:0000256" key="4">
    <source>
        <dbReference type="ARBA" id="ARBA00022833"/>
    </source>
</evidence>
<evidence type="ECO:0000256" key="2">
    <source>
        <dbReference type="ARBA" id="ARBA00022723"/>
    </source>
</evidence>
<keyword evidence="12" id="KW-1185">Reference proteome</keyword>
<dbReference type="GO" id="GO:0008270">
    <property type="term" value="F:zinc ion binding"/>
    <property type="evidence" value="ECO:0007669"/>
    <property type="project" value="UniProtKB-KW"/>
</dbReference>
<keyword evidence="4" id="KW-0862">Zinc</keyword>
<evidence type="ECO:0000313" key="11">
    <source>
        <dbReference type="EMBL" id="CAL4917943.1"/>
    </source>
</evidence>
<name>A0ABC8X486_9POAL</name>
<feature type="region of interest" description="Disordered" evidence="9">
    <location>
        <begin position="255"/>
        <end position="284"/>
    </location>
</feature>
<gene>
    <name evidence="11" type="ORF">URODEC1_LOCUS18870</name>
</gene>
<feature type="region of interest" description="Disordered" evidence="9">
    <location>
        <begin position="544"/>
        <end position="572"/>
    </location>
</feature>
<evidence type="ECO:0000256" key="5">
    <source>
        <dbReference type="ARBA" id="ARBA00023015"/>
    </source>
</evidence>
<feature type="compositionally biased region" description="Low complexity" evidence="9">
    <location>
        <begin position="364"/>
        <end position="377"/>
    </location>
</feature>
<dbReference type="CDD" id="cd10017">
    <property type="entry name" value="B3_DNA"/>
    <property type="match status" value="2"/>
</dbReference>
<dbReference type="InterPro" id="IPR015300">
    <property type="entry name" value="DNA-bd_pseudobarrel_sf"/>
</dbReference>
<dbReference type="PROSITE" id="PS01359">
    <property type="entry name" value="ZF_PHD_1"/>
    <property type="match status" value="1"/>
</dbReference>
<evidence type="ECO:0000256" key="9">
    <source>
        <dbReference type="SAM" id="MobiDB-lite"/>
    </source>
</evidence>
<reference evidence="12" key="1">
    <citation type="submission" date="2024-06" db="EMBL/GenBank/DDBJ databases">
        <authorList>
            <person name="Ryan C."/>
        </authorList>
    </citation>
    <scope>NUCLEOTIDE SEQUENCE [LARGE SCALE GENOMIC DNA]</scope>
</reference>
<feature type="domain" description="TF-B3" evidence="10">
    <location>
        <begin position="428"/>
        <end position="527"/>
    </location>
</feature>